<dbReference type="Gramene" id="Solyc07g026600.1.1">
    <property type="protein sequence ID" value="Solyc07g026600.1.1.1"/>
    <property type="gene ID" value="Solyc07g026600.1"/>
</dbReference>
<dbReference type="AlphaFoldDB" id="A0A3Q7HA67"/>
<feature type="compositionally biased region" description="Polar residues" evidence="1">
    <location>
        <begin position="1"/>
        <end position="39"/>
    </location>
</feature>
<dbReference type="PaxDb" id="4081-Solyc07g026600.1.1"/>
<evidence type="ECO:0000313" key="3">
    <source>
        <dbReference type="Proteomes" id="UP000004994"/>
    </source>
</evidence>
<evidence type="ECO:0000313" key="2">
    <source>
        <dbReference type="EnsemblPlants" id="Solyc07g026600.1.1.1"/>
    </source>
</evidence>
<reference evidence="2" key="2">
    <citation type="submission" date="2019-01" db="UniProtKB">
        <authorList>
            <consortium name="EnsemblPlants"/>
        </authorList>
    </citation>
    <scope>IDENTIFICATION</scope>
    <source>
        <strain evidence="2">cv. Heinz 1706</strain>
    </source>
</reference>
<protein>
    <submittedName>
        <fullName evidence="2">Uncharacterized protein</fullName>
    </submittedName>
</protein>
<keyword evidence="3" id="KW-1185">Reference proteome</keyword>
<accession>A0A3Q7HA67</accession>
<dbReference type="Proteomes" id="UP000004994">
    <property type="component" value="Chromosome 7"/>
</dbReference>
<feature type="region of interest" description="Disordered" evidence="1">
    <location>
        <begin position="1"/>
        <end position="68"/>
    </location>
</feature>
<reference evidence="2" key="1">
    <citation type="journal article" date="2012" name="Nature">
        <title>The tomato genome sequence provides insights into fleshy fruit evolution.</title>
        <authorList>
            <consortium name="Tomato Genome Consortium"/>
        </authorList>
    </citation>
    <scope>NUCLEOTIDE SEQUENCE [LARGE SCALE GENOMIC DNA]</scope>
    <source>
        <strain evidence="2">cv. Heinz 1706</strain>
    </source>
</reference>
<proteinExistence type="predicted"/>
<evidence type="ECO:0000256" key="1">
    <source>
        <dbReference type="SAM" id="MobiDB-lite"/>
    </source>
</evidence>
<name>A0A3Q7HA67_SOLLC</name>
<dbReference type="InParanoid" id="A0A3Q7HA67"/>
<sequence length="68" mass="7589">MSMATTSRSSQANSGQQASPTTRTGDSIGEQTKLQQPPSEVSRRPQAHNQGQRQQRLRRTIINNIDIR</sequence>
<organism evidence="2">
    <name type="scientific">Solanum lycopersicum</name>
    <name type="common">Tomato</name>
    <name type="synonym">Lycopersicon esculentum</name>
    <dbReference type="NCBI Taxonomy" id="4081"/>
    <lineage>
        <taxon>Eukaryota</taxon>
        <taxon>Viridiplantae</taxon>
        <taxon>Streptophyta</taxon>
        <taxon>Embryophyta</taxon>
        <taxon>Tracheophyta</taxon>
        <taxon>Spermatophyta</taxon>
        <taxon>Magnoliopsida</taxon>
        <taxon>eudicotyledons</taxon>
        <taxon>Gunneridae</taxon>
        <taxon>Pentapetalae</taxon>
        <taxon>asterids</taxon>
        <taxon>lamiids</taxon>
        <taxon>Solanales</taxon>
        <taxon>Solanaceae</taxon>
        <taxon>Solanoideae</taxon>
        <taxon>Solaneae</taxon>
        <taxon>Solanum</taxon>
        <taxon>Solanum subgen. Lycopersicon</taxon>
    </lineage>
</organism>
<dbReference type="EnsemblPlants" id="Solyc07g026600.1.1">
    <property type="protein sequence ID" value="Solyc07g026600.1.1.1"/>
    <property type="gene ID" value="Solyc07g026600.1"/>
</dbReference>